<organism evidence="1 2">
    <name type="scientific">Rhizophagus clarus</name>
    <dbReference type="NCBI Taxonomy" id="94130"/>
    <lineage>
        <taxon>Eukaryota</taxon>
        <taxon>Fungi</taxon>
        <taxon>Fungi incertae sedis</taxon>
        <taxon>Mucoromycota</taxon>
        <taxon>Glomeromycotina</taxon>
        <taxon>Glomeromycetes</taxon>
        <taxon>Glomerales</taxon>
        <taxon>Glomeraceae</taxon>
        <taxon>Rhizophagus</taxon>
    </lineage>
</organism>
<reference evidence="1 2" key="1">
    <citation type="submission" date="2017-11" db="EMBL/GenBank/DDBJ databases">
        <title>The genome of Rhizophagus clarus HR1 reveals common genetic basis of auxotrophy among arbuscular mycorrhizal fungi.</title>
        <authorList>
            <person name="Kobayashi Y."/>
        </authorList>
    </citation>
    <scope>NUCLEOTIDE SEQUENCE [LARGE SCALE GENOMIC DNA]</scope>
    <source>
        <strain evidence="1 2">HR1</strain>
    </source>
</reference>
<dbReference type="EMBL" id="BEXD01003223">
    <property type="protein sequence ID" value="GBC00568.1"/>
    <property type="molecule type" value="Genomic_DNA"/>
</dbReference>
<dbReference type="Proteomes" id="UP000247702">
    <property type="component" value="Unassembled WGS sequence"/>
</dbReference>
<sequence length="104" mass="11225">MPSGTRRREDIRRLVYAVGSNYLHSGSILDYFVSFTPDMREPLSIDINGWCRDMDRSVRYYFPNSAAAATATTSITAAAATPTISTTAAAAAATATRTLTKAAR</sequence>
<evidence type="ECO:0000313" key="2">
    <source>
        <dbReference type="Proteomes" id="UP000247702"/>
    </source>
</evidence>
<keyword evidence="2" id="KW-1185">Reference proteome</keyword>
<protein>
    <submittedName>
        <fullName evidence="1">Uncharacterized protein</fullName>
    </submittedName>
</protein>
<gene>
    <name evidence="1" type="ORF">RclHR1_00390022</name>
</gene>
<proteinExistence type="predicted"/>
<name>A0A2Z6RDD3_9GLOM</name>
<comment type="caution">
    <text evidence="1">The sequence shown here is derived from an EMBL/GenBank/DDBJ whole genome shotgun (WGS) entry which is preliminary data.</text>
</comment>
<dbReference type="AlphaFoldDB" id="A0A2Z6RDD3"/>
<accession>A0A2Z6RDD3</accession>
<evidence type="ECO:0000313" key="1">
    <source>
        <dbReference type="EMBL" id="GBC00568.1"/>
    </source>
</evidence>